<dbReference type="Proteomes" id="UP001487740">
    <property type="component" value="Unassembled WGS sequence"/>
</dbReference>
<evidence type="ECO:0000313" key="4">
    <source>
        <dbReference type="Proteomes" id="UP001487740"/>
    </source>
</evidence>
<feature type="chain" id="PRO_5043721284" evidence="2">
    <location>
        <begin position="21"/>
        <end position="193"/>
    </location>
</feature>
<gene>
    <name evidence="3" type="ORF">O3P69_013251</name>
</gene>
<feature type="region of interest" description="Disordered" evidence="1">
    <location>
        <begin position="48"/>
        <end position="89"/>
    </location>
</feature>
<keyword evidence="2" id="KW-0732">Signal</keyword>
<name>A0AAW0TZ99_SCYPA</name>
<evidence type="ECO:0000256" key="1">
    <source>
        <dbReference type="SAM" id="MobiDB-lite"/>
    </source>
</evidence>
<reference evidence="3 4" key="1">
    <citation type="submission" date="2023-03" db="EMBL/GenBank/DDBJ databases">
        <title>High-quality genome of Scylla paramamosain provides insights in environmental adaptation.</title>
        <authorList>
            <person name="Zhang L."/>
        </authorList>
    </citation>
    <scope>NUCLEOTIDE SEQUENCE [LARGE SCALE GENOMIC DNA]</scope>
    <source>
        <strain evidence="3">LZ_2023a</strain>
        <tissue evidence="3">Muscle</tissue>
    </source>
</reference>
<protein>
    <submittedName>
        <fullName evidence="3">Uncharacterized protein</fullName>
    </submittedName>
</protein>
<proteinExistence type="predicted"/>
<sequence>MRHRVKIGLLCLVFVHTASREEEQEEKGVEQARLPDVSISRRRALEKELFMKQDSRHPSAPQKQGVKRETHKGVQGRNHRPPLTTSLSDNVTEFGTRRERLRQGLRRPAARPCTKLPQYLRGSSKEAPSHVARRWELRRIISNNREEDESGKKSPKLSFTRKARAAGTTVEDLYSLKLKEINGVEKDLLRREI</sequence>
<dbReference type="AlphaFoldDB" id="A0AAW0TZ99"/>
<organism evidence="3 4">
    <name type="scientific">Scylla paramamosain</name>
    <name type="common">Mud crab</name>
    <dbReference type="NCBI Taxonomy" id="85552"/>
    <lineage>
        <taxon>Eukaryota</taxon>
        <taxon>Metazoa</taxon>
        <taxon>Ecdysozoa</taxon>
        <taxon>Arthropoda</taxon>
        <taxon>Crustacea</taxon>
        <taxon>Multicrustacea</taxon>
        <taxon>Malacostraca</taxon>
        <taxon>Eumalacostraca</taxon>
        <taxon>Eucarida</taxon>
        <taxon>Decapoda</taxon>
        <taxon>Pleocyemata</taxon>
        <taxon>Brachyura</taxon>
        <taxon>Eubrachyura</taxon>
        <taxon>Portunoidea</taxon>
        <taxon>Portunidae</taxon>
        <taxon>Portuninae</taxon>
        <taxon>Scylla</taxon>
    </lineage>
</organism>
<dbReference type="EMBL" id="JARAKH010000021">
    <property type="protein sequence ID" value="KAK8393087.1"/>
    <property type="molecule type" value="Genomic_DNA"/>
</dbReference>
<feature type="compositionally biased region" description="Basic and acidic residues" evidence="1">
    <location>
        <begin position="48"/>
        <end position="57"/>
    </location>
</feature>
<feature type="signal peptide" evidence="2">
    <location>
        <begin position="1"/>
        <end position="20"/>
    </location>
</feature>
<evidence type="ECO:0000256" key="2">
    <source>
        <dbReference type="SAM" id="SignalP"/>
    </source>
</evidence>
<accession>A0AAW0TZ99</accession>
<comment type="caution">
    <text evidence="3">The sequence shown here is derived from an EMBL/GenBank/DDBJ whole genome shotgun (WGS) entry which is preliminary data.</text>
</comment>
<keyword evidence="4" id="KW-1185">Reference proteome</keyword>
<feature type="region of interest" description="Disordered" evidence="1">
    <location>
        <begin position="145"/>
        <end position="165"/>
    </location>
</feature>
<evidence type="ECO:0000313" key="3">
    <source>
        <dbReference type="EMBL" id="KAK8393087.1"/>
    </source>
</evidence>
<feature type="compositionally biased region" description="Basic residues" evidence="1">
    <location>
        <begin position="153"/>
        <end position="164"/>
    </location>
</feature>